<gene>
    <name evidence="7" type="ORF">AWRI4233_LOCUS8705</name>
</gene>
<evidence type="ECO:0000256" key="1">
    <source>
        <dbReference type="ARBA" id="ARBA00006477"/>
    </source>
</evidence>
<comment type="similarity">
    <text evidence="1">In the 2nd section; belongs to the type-I 3-dehydroquinase family.</text>
</comment>
<feature type="domain" description="SDH C-terminal" evidence="6">
    <location>
        <begin position="826"/>
        <end position="851"/>
    </location>
</feature>
<dbReference type="SUPFAM" id="SSF51735">
    <property type="entry name" value="NAD(P)-binding Rossmann-fold domains"/>
    <property type="match status" value="1"/>
</dbReference>
<evidence type="ECO:0000313" key="8">
    <source>
        <dbReference type="Proteomes" id="UP000714618"/>
    </source>
</evidence>
<feature type="compositionally biased region" description="Polar residues" evidence="3">
    <location>
        <begin position="69"/>
        <end position="89"/>
    </location>
</feature>
<dbReference type="CDD" id="cd01065">
    <property type="entry name" value="NAD_bind_Shikimate_DH"/>
    <property type="match status" value="1"/>
</dbReference>
<dbReference type="Gene3D" id="3.20.20.70">
    <property type="entry name" value="Aldolase class I"/>
    <property type="match status" value="1"/>
</dbReference>
<accession>A0A9N8K9V1</accession>
<evidence type="ECO:0000256" key="2">
    <source>
        <dbReference type="ARBA" id="ARBA00009349"/>
    </source>
</evidence>
<evidence type="ECO:0000259" key="6">
    <source>
        <dbReference type="Pfam" id="PF18317"/>
    </source>
</evidence>
<dbReference type="PANTHER" id="PTHR21090:SF27">
    <property type="entry name" value="QUINATE REPRESSOR PROTEIN"/>
    <property type="match status" value="1"/>
</dbReference>
<name>A0A9N8K9V1_9PEZI</name>
<feature type="domain" description="Shikimate dehydrogenase substrate binding N-terminal" evidence="5">
    <location>
        <begin position="540"/>
        <end position="619"/>
    </location>
</feature>
<proteinExistence type="inferred from homology"/>
<dbReference type="InterPro" id="IPR006151">
    <property type="entry name" value="Shikm_DH/Glu-tRNA_Rdtase"/>
</dbReference>
<dbReference type="SUPFAM" id="SSF53223">
    <property type="entry name" value="Aminoacid dehydrogenase-like, N-terminal domain"/>
    <property type="match status" value="1"/>
</dbReference>
<dbReference type="AlphaFoldDB" id="A0A9N8K9V1"/>
<dbReference type="Pfam" id="PF08501">
    <property type="entry name" value="Shikimate_dh_N"/>
    <property type="match status" value="1"/>
</dbReference>
<dbReference type="EMBL" id="CAIJEO010000011">
    <property type="protein sequence ID" value="CAD0099880.1"/>
    <property type="molecule type" value="Genomic_DNA"/>
</dbReference>
<dbReference type="InterPro" id="IPR031322">
    <property type="entry name" value="Shikimate/glucono_kinase"/>
</dbReference>
<dbReference type="InterPro" id="IPR027417">
    <property type="entry name" value="P-loop_NTPase"/>
</dbReference>
<evidence type="ECO:0000259" key="4">
    <source>
        <dbReference type="Pfam" id="PF01488"/>
    </source>
</evidence>
<comment type="similarity">
    <text evidence="2">In the N-terminal section; belongs to the shikimate kinase family.</text>
</comment>
<dbReference type="InterPro" id="IPR041121">
    <property type="entry name" value="SDH_C"/>
</dbReference>
<evidence type="ECO:0008006" key="9">
    <source>
        <dbReference type="Google" id="ProtNLM"/>
    </source>
</evidence>
<evidence type="ECO:0000313" key="7">
    <source>
        <dbReference type="EMBL" id="CAD0099880.1"/>
    </source>
</evidence>
<dbReference type="GO" id="GO:0004764">
    <property type="term" value="F:shikimate 3-dehydrogenase (NADP+) activity"/>
    <property type="evidence" value="ECO:0007669"/>
    <property type="project" value="InterPro"/>
</dbReference>
<dbReference type="InterPro" id="IPR001381">
    <property type="entry name" value="DHquinase_I"/>
</dbReference>
<dbReference type="GO" id="GO:0003866">
    <property type="term" value="F:3-phosphoshikimate 1-carboxyvinyltransferase activity"/>
    <property type="evidence" value="ECO:0007669"/>
    <property type="project" value="TreeGrafter"/>
</dbReference>
<dbReference type="InterPro" id="IPR013785">
    <property type="entry name" value="Aldolase_TIM"/>
</dbReference>
<dbReference type="Gene3D" id="3.40.50.10860">
    <property type="entry name" value="Leucine Dehydrogenase, chain A, domain 1"/>
    <property type="match status" value="1"/>
</dbReference>
<keyword evidence="8" id="KW-1185">Reference proteome</keyword>
<evidence type="ECO:0000259" key="5">
    <source>
        <dbReference type="Pfam" id="PF08501"/>
    </source>
</evidence>
<comment type="caution">
    <text evidence="7">The sequence shown here is derived from an EMBL/GenBank/DDBJ whole genome shotgun (WGS) entry which is preliminary data.</text>
</comment>
<dbReference type="Pfam" id="PF01488">
    <property type="entry name" value="Shikimate_DH"/>
    <property type="match status" value="1"/>
</dbReference>
<dbReference type="Pfam" id="PF01487">
    <property type="entry name" value="DHquinase_I"/>
    <property type="match status" value="1"/>
</dbReference>
<reference evidence="7" key="1">
    <citation type="submission" date="2020-06" db="EMBL/GenBank/DDBJ databases">
        <authorList>
            <person name="Onetto C."/>
        </authorList>
    </citation>
    <scope>NUCLEOTIDE SEQUENCE</scope>
</reference>
<protein>
    <recommendedName>
        <fullName evidence="9">Quinate repressor protein</fullName>
    </recommendedName>
</protein>
<dbReference type="InterPro" id="IPR046346">
    <property type="entry name" value="Aminoacid_DH-like_N_sf"/>
</dbReference>
<feature type="region of interest" description="Disordered" evidence="3">
    <location>
        <begin position="30"/>
        <end position="89"/>
    </location>
</feature>
<feature type="domain" description="Quinate/shikimate 5-dehydrogenase/glutamyl-tRNA reductase" evidence="4">
    <location>
        <begin position="676"/>
        <end position="724"/>
    </location>
</feature>
<dbReference type="GO" id="GO:0003855">
    <property type="term" value="F:3-dehydroquinate dehydratase activity"/>
    <property type="evidence" value="ECO:0007669"/>
    <property type="project" value="InterPro"/>
</dbReference>
<dbReference type="SUPFAM" id="SSF52540">
    <property type="entry name" value="P-loop containing nucleoside triphosphate hydrolases"/>
    <property type="match status" value="1"/>
</dbReference>
<dbReference type="PANTHER" id="PTHR21090">
    <property type="entry name" value="AROM/DEHYDROQUINATE SYNTHASE"/>
    <property type="match status" value="1"/>
</dbReference>
<dbReference type="Gene3D" id="3.40.50.720">
    <property type="entry name" value="NAD(P)-binding Rossmann-like Domain"/>
    <property type="match status" value="1"/>
</dbReference>
<sequence>MRTRADMTDALAVSAPSSPTFVAIKRRRVDASTYSSSLGGRESSALRRLPDETRDAALGHRSADGATRSPFSSRLHSRQPSRATSPSEQNASLVLVGTKGSGLSSFAVIAATALRFRLIDTESWLIEHCGLKRSEYVKERGLNAYRKLSAKALENILRQHAERCVIVCGPEALEPHCQSLIRAFARTHPVVMINRDLTIIRDYLGLPDTAEVLQILGRSRQLCRRISTYEFYNLPEIEATQPLSVEICRNLRRPSVIHRPPQLLQNVKQDFLRFLDLLAKTTLRSDSLLSSLPPPEREFSTMSVLHLDDIVSGRLNLANLDCGTDAIELIVRHCPSQPSPCDWDRISRSLQMIRRRSNAPIVYHVELEDSISPSTEEEYNDLVSHGLRLVPDFITIDLSCTNQQLHDLVTSVGRTKVIGHRSYPSQVSSPWRDPALHKEFDRAIALGCHVVRFARQAQSASEDRDCILFQAAIASRSKVPLIAYNIGIPSRSSMVFNSCLTPVRRPELPSSDLTSSLLTLQQLVKARCSSYVYQPLHFHIFGASIDYSLSPMMHNAAFEALALDHTYAIKQSSNLRDFTRLVDDSFGGASISLPYKSEIIPSLDSLSEAAKAIQAINTILPLRAAGDERNLDSDPLCRSYKNRAGPVIALHGENTDWIALYTCVLRYLSAANTIQSTSSALVIGAGGMGRASVYALLQMGVTNIVLWNRTHSKALQVAEYFTNWHTKFLPRGPDLADALPRCRIEVVEQLDSPWPEGLAQPTVVICTVPAHQIGDTPPLQFTIPEQWFQSRTGGVIIELSYKSAWTPLLQQAHDNAHKGWICVEPLEILIEQGRAQFELFTGYPAPQRAMKDGIMDRYVAMHVVQDGD</sequence>
<dbReference type="GO" id="GO:0009423">
    <property type="term" value="P:chorismate biosynthetic process"/>
    <property type="evidence" value="ECO:0007669"/>
    <property type="project" value="TreeGrafter"/>
</dbReference>
<feature type="compositionally biased region" description="Basic and acidic residues" evidence="3">
    <location>
        <begin position="44"/>
        <end position="63"/>
    </location>
</feature>
<dbReference type="Gene3D" id="3.40.50.300">
    <property type="entry name" value="P-loop containing nucleotide triphosphate hydrolases"/>
    <property type="match status" value="1"/>
</dbReference>
<evidence type="ECO:0000256" key="3">
    <source>
        <dbReference type="SAM" id="MobiDB-lite"/>
    </source>
</evidence>
<dbReference type="InterPro" id="IPR013708">
    <property type="entry name" value="Shikimate_DH-bd_N"/>
</dbReference>
<dbReference type="InterPro" id="IPR036291">
    <property type="entry name" value="NAD(P)-bd_dom_sf"/>
</dbReference>
<dbReference type="Proteomes" id="UP000714618">
    <property type="component" value="Unassembled WGS sequence"/>
</dbReference>
<organism evidence="7 8">
    <name type="scientific">Aureobasidium mustum</name>
    <dbReference type="NCBI Taxonomy" id="2773714"/>
    <lineage>
        <taxon>Eukaryota</taxon>
        <taxon>Fungi</taxon>
        <taxon>Dikarya</taxon>
        <taxon>Ascomycota</taxon>
        <taxon>Pezizomycotina</taxon>
        <taxon>Dothideomycetes</taxon>
        <taxon>Dothideomycetidae</taxon>
        <taxon>Dothideales</taxon>
        <taxon>Saccotheciaceae</taxon>
        <taxon>Aureobasidium</taxon>
    </lineage>
</organism>
<dbReference type="OrthoDB" id="4415835at2759"/>
<dbReference type="Pfam" id="PF01202">
    <property type="entry name" value="SKI"/>
    <property type="match status" value="1"/>
</dbReference>
<dbReference type="Pfam" id="PF18317">
    <property type="entry name" value="SDH_C"/>
    <property type="match status" value="1"/>
</dbReference>